<feature type="chain" id="PRO_5046733995" description="DUF4436 domain-containing protein" evidence="2">
    <location>
        <begin position="25"/>
        <end position="302"/>
    </location>
</feature>
<dbReference type="EMBL" id="AP022577">
    <property type="protein sequence ID" value="BBX84636.1"/>
    <property type="molecule type" value="Genomic_DNA"/>
</dbReference>
<evidence type="ECO:0000256" key="2">
    <source>
        <dbReference type="SAM" id="SignalP"/>
    </source>
</evidence>
<accession>A0ABN5YSA6</accession>
<feature type="transmembrane region" description="Helical" evidence="1">
    <location>
        <begin position="194"/>
        <end position="219"/>
    </location>
</feature>
<reference evidence="3 4" key="1">
    <citation type="journal article" date="2019" name="Emerg. Microbes Infect.">
        <title>Comprehensive subspecies identification of 175 nontuberculous mycobacteria species based on 7547 genomic profiles.</title>
        <authorList>
            <person name="Matsumoto Y."/>
            <person name="Kinjo T."/>
            <person name="Motooka D."/>
            <person name="Nabeya D."/>
            <person name="Jung N."/>
            <person name="Uechi K."/>
            <person name="Horii T."/>
            <person name="Iida T."/>
            <person name="Fujita J."/>
            <person name="Nakamura S."/>
        </authorList>
    </citation>
    <scope>NUCLEOTIDE SEQUENCE [LARGE SCALE GENOMIC DNA]</scope>
    <source>
        <strain evidence="3 4">JCM 15296</strain>
    </source>
</reference>
<evidence type="ECO:0008006" key="5">
    <source>
        <dbReference type="Google" id="ProtNLM"/>
    </source>
</evidence>
<keyword evidence="1" id="KW-1133">Transmembrane helix</keyword>
<evidence type="ECO:0000256" key="1">
    <source>
        <dbReference type="SAM" id="Phobius"/>
    </source>
</evidence>
<feature type="transmembrane region" description="Helical" evidence="1">
    <location>
        <begin position="225"/>
        <end position="243"/>
    </location>
</feature>
<proteinExistence type="predicted"/>
<keyword evidence="1" id="KW-0472">Membrane</keyword>
<dbReference type="RefSeq" id="WP_138232580.1">
    <property type="nucleotide sequence ID" value="NZ_AP022577.1"/>
</dbReference>
<dbReference type="Proteomes" id="UP000465609">
    <property type="component" value="Chromosome"/>
</dbReference>
<evidence type="ECO:0000313" key="3">
    <source>
        <dbReference type="EMBL" id="BBX84636.1"/>
    </source>
</evidence>
<feature type="signal peptide" evidence="2">
    <location>
        <begin position="1"/>
        <end position="24"/>
    </location>
</feature>
<keyword evidence="2" id="KW-0732">Signal</keyword>
<name>A0ABN5YSA6_9MYCO</name>
<keyword evidence="4" id="KW-1185">Reference proteome</keyword>
<evidence type="ECO:0000313" key="4">
    <source>
        <dbReference type="Proteomes" id="UP000465609"/>
    </source>
</evidence>
<protein>
    <recommendedName>
        <fullName evidence="5">DUF4436 domain-containing protein</fullName>
    </recommendedName>
</protein>
<gene>
    <name evidence="3" type="ORF">MAUB_25090</name>
</gene>
<organism evidence="3 4">
    <name type="scientific">Mycolicibacterium aubagnense</name>
    <dbReference type="NCBI Taxonomy" id="319707"/>
    <lineage>
        <taxon>Bacteria</taxon>
        <taxon>Bacillati</taxon>
        <taxon>Actinomycetota</taxon>
        <taxon>Actinomycetes</taxon>
        <taxon>Mycobacteriales</taxon>
        <taxon>Mycobacteriaceae</taxon>
        <taxon>Mycolicibacterium</taxon>
    </lineage>
</organism>
<keyword evidence="1" id="KW-0812">Transmembrane</keyword>
<feature type="transmembrane region" description="Helical" evidence="1">
    <location>
        <begin position="156"/>
        <end position="182"/>
    </location>
</feature>
<sequence>MRNFFVAVLLVAGCTLLSAPSANASTSAKDAALQIVSATVDGQNLKDSTQSAPLRLVPGESVDVAVQVANHGDQAVRVRHVELSGRVLGLVFYNYLANVDFQIAPGATETVRYRLELSGLKRQGVGLMRGEMAVTDADGNTIASTPMVSDIRGSYLSVYGLFGFALLVLTVLASIDAALALARHKLSDNRFLRGVRLLMPGIGVGLLLLFTASACRIWVPETPVWLAVAGVTAALFFTCGYFSPTPRDEDDEDDDIVDDDIVIGTDGLDAETTDRLTPVRADEPTLIIPTTRTLAADSGAGD</sequence>